<evidence type="ECO:0000313" key="3">
    <source>
        <dbReference type="Proteomes" id="UP000249340"/>
    </source>
</evidence>
<sequence>MSGKPVAVPFITARAGEEPSRVHIVALPAGRGIGYQDERPEDRDARGVLWGRVPQLPVGSPRWKDVHPQRQRICMERLLCQVCTGPADRNHQGWLFLRGSLEYAVSEGVLTAQPPLCLAHALLSAEQCRYLANGFQAMRVQHPLLFGVLGTSYILDRFAEPLPLPPGDPVPYTHPRAPWVLASQLVRCLLGVTDVDLEQESSRPRAGLRHPTAIEGALS</sequence>
<name>A0A345STA4_9ACTN</name>
<gene>
    <name evidence="2" type="ORF">C7M71_005325</name>
</gene>
<evidence type="ECO:0000256" key="1">
    <source>
        <dbReference type="SAM" id="MobiDB-lite"/>
    </source>
</evidence>
<organism evidence="2 3">
    <name type="scientific">Peterkaempfera bronchialis</name>
    <dbReference type="NCBI Taxonomy" id="2126346"/>
    <lineage>
        <taxon>Bacteria</taxon>
        <taxon>Bacillati</taxon>
        <taxon>Actinomycetota</taxon>
        <taxon>Actinomycetes</taxon>
        <taxon>Kitasatosporales</taxon>
        <taxon>Streptomycetaceae</taxon>
        <taxon>Peterkaempfera</taxon>
    </lineage>
</organism>
<protein>
    <submittedName>
        <fullName evidence="2">Uncharacterized protein</fullName>
    </submittedName>
</protein>
<dbReference type="Proteomes" id="UP000249340">
    <property type="component" value="Chromosome"/>
</dbReference>
<keyword evidence="3" id="KW-1185">Reference proteome</keyword>
<dbReference type="AlphaFoldDB" id="A0A345STA4"/>
<evidence type="ECO:0000313" key="2">
    <source>
        <dbReference type="EMBL" id="AXI76959.1"/>
    </source>
</evidence>
<accession>A0A345STA4</accession>
<dbReference type="OrthoDB" id="3689934at2"/>
<proteinExistence type="predicted"/>
<dbReference type="KEGG" id="stri:C7M71_005325"/>
<reference evidence="3" key="1">
    <citation type="submission" date="2018-07" db="EMBL/GenBank/DDBJ databases">
        <title>Streptacidiphilus bronchialis DSM 106435 chromosome.</title>
        <authorList>
            <person name="Batra D."/>
            <person name="Gulvik C.A."/>
        </authorList>
    </citation>
    <scope>NUCLEOTIDE SEQUENCE [LARGE SCALE GENOMIC DNA]</scope>
    <source>
        <strain evidence="3">DSM 106435</strain>
    </source>
</reference>
<dbReference type="RefSeq" id="WP_111489340.1">
    <property type="nucleotide sequence ID" value="NZ_CP031264.1"/>
</dbReference>
<feature type="region of interest" description="Disordered" evidence="1">
    <location>
        <begin position="200"/>
        <end position="219"/>
    </location>
</feature>
<dbReference type="EMBL" id="CP031264">
    <property type="protein sequence ID" value="AXI76959.1"/>
    <property type="molecule type" value="Genomic_DNA"/>
</dbReference>